<gene>
    <name evidence="2" type="ORF">PVAG01_11462</name>
</gene>
<keyword evidence="3" id="KW-1185">Reference proteome</keyword>
<dbReference type="Proteomes" id="UP001629113">
    <property type="component" value="Unassembled WGS sequence"/>
</dbReference>
<feature type="chain" id="PRO_5045720121" evidence="1">
    <location>
        <begin position="20"/>
        <end position="226"/>
    </location>
</feature>
<evidence type="ECO:0000256" key="1">
    <source>
        <dbReference type="SAM" id="SignalP"/>
    </source>
</evidence>
<name>A0ABR4P2E1_9HELO</name>
<protein>
    <submittedName>
        <fullName evidence="2">Uncharacterized protein</fullName>
    </submittedName>
</protein>
<evidence type="ECO:0000313" key="2">
    <source>
        <dbReference type="EMBL" id="KAL3417462.1"/>
    </source>
</evidence>
<feature type="signal peptide" evidence="1">
    <location>
        <begin position="1"/>
        <end position="19"/>
    </location>
</feature>
<keyword evidence="1" id="KW-0732">Signal</keyword>
<sequence length="226" mass="24860">MLFAYLMLVSATFFAPAVSQEERRAVSCSNDDLLKVMNYAQNSADARRFCSSYLHIPIQTYTVSPQKNVTVTAVTTSTRIATVLVTRGGSSTVQVVRTTTISPPSATTIQVTKTSSPIISTQIISTTLTTLINTNVTITSTITTYLGAPALQTTVSLPKFLTSTYAPSRISSACSCVPISSNKFKDFDSFHDCYEDNYTDPFYQHKNINFLITRKFAKNQIIDIDN</sequence>
<accession>A0ABR4P2E1</accession>
<evidence type="ECO:0000313" key="3">
    <source>
        <dbReference type="Proteomes" id="UP001629113"/>
    </source>
</evidence>
<proteinExistence type="predicted"/>
<reference evidence="2 3" key="1">
    <citation type="submission" date="2024-06" db="EMBL/GenBank/DDBJ databases">
        <title>Complete genome of Phlyctema vagabunda strain 19-DSS-EL-015.</title>
        <authorList>
            <person name="Fiorenzani C."/>
        </authorList>
    </citation>
    <scope>NUCLEOTIDE SEQUENCE [LARGE SCALE GENOMIC DNA]</scope>
    <source>
        <strain evidence="2 3">19-DSS-EL-015</strain>
    </source>
</reference>
<organism evidence="2 3">
    <name type="scientific">Phlyctema vagabunda</name>
    <dbReference type="NCBI Taxonomy" id="108571"/>
    <lineage>
        <taxon>Eukaryota</taxon>
        <taxon>Fungi</taxon>
        <taxon>Dikarya</taxon>
        <taxon>Ascomycota</taxon>
        <taxon>Pezizomycotina</taxon>
        <taxon>Leotiomycetes</taxon>
        <taxon>Helotiales</taxon>
        <taxon>Dermateaceae</taxon>
        <taxon>Phlyctema</taxon>
    </lineage>
</organism>
<dbReference type="EMBL" id="JBFCZG010000011">
    <property type="protein sequence ID" value="KAL3417462.1"/>
    <property type="molecule type" value="Genomic_DNA"/>
</dbReference>
<comment type="caution">
    <text evidence="2">The sequence shown here is derived from an EMBL/GenBank/DDBJ whole genome shotgun (WGS) entry which is preliminary data.</text>
</comment>